<protein>
    <recommendedName>
        <fullName evidence="3">7,8-didemethyl-8-hydroxy-5-deazariboflavin synthase</fullName>
        <ecNumber evidence="3">4.3.1.32</ecNumber>
    </recommendedName>
</protein>
<proteinExistence type="inferred from homology"/>
<name>A0A1F7SKP1_9BACT</name>
<dbReference type="UniPathway" id="UPA00072"/>
<keyword evidence="9" id="KW-0456">Lyase</keyword>
<dbReference type="Pfam" id="PF04055">
    <property type="entry name" value="Radical_SAM"/>
    <property type="match status" value="1"/>
</dbReference>
<dbReference type="SUPFAM" id="SSF102114">
    <property type="entry name" value="Radical SAM enzymes"/>
    <property type="match status" value="1"/>
</dbReference>
<evidence type="ECO:0000313" key="13">
    <source>
        <dbReference type="Proteomes" id="UP000178082"/>
    </source>
</evidence>
<evidence type="ECO:0000259" key="11">
    <source>
        <dbReference type="PROSITE" id="PS51918"/>
    </source>
</evidence>
<dbReference type="InterPro" id="IPR019939">
    <property type="entry name" value="CofG_family"/>
</dbReference>
<dbReference type="PANTHER" id="PTHR43076:SF15">
    <property type="entry name" value="7,8-DIDEMETHYL-8-HYDROXY-5-DEAZARIBOFLAVIN SYNTHASE"/>
    <property type="match status" value="1"/>
</dbReference>
<accession>A0A1F7SKP1</accession>
<reference evidence="12 13" key="1">
    <citation type="journal article" date="2016" name="Nat. Commun.">
        <title>Thousands of microbial genomes shed light on interconnected biogeochemical processes in an aquifer system.</title>
        <authorList>
            <person name="Anantharaman K."/>
            <person name="Brown C.T."/>
            <person name="Hug L.A."/>
            <person name="Sharon I."/>
            <person name="Castelle C.J."/>
            <person name="Probst A.J."/>
            <person name="Thomas B.C."/>
            <person name="Singh A."/>
            <person name="Wilkins M.J."/>
            <person name="Karaoz U."/>
            <person name="Brodie E.L."/>
            <person name="Williams K.H."/>
            <person name="Hubbard S.S."/>
            <person name="Banfield J.F."/>
        </authorList>
    </citation>
    <scope>NUCLEOTIDE SEQUENCE [LARGE SCALE GENOMIC DNA]</scope>
</reference>
<dbReference type="InterPro" id="IPR034405">
    <property type="entry name" value="F420"/>
</dbReference>
<dbReference type="Proteomes" id="UP000178082">
    <property type="component" value="Unassembled WGS sequence"/>
</dbReference>
<dbReference type="SFLD" id="SFLDG01388">
    <property type="entry name" value="7_8-didemethyl-8-hydroxy-5-dea"/>
    <property type="match status" value="1"/>
</dbReference>
<dbReference type="STRING" id="1817883.A3G31_12045"/>
<dbReference type="CDD" id="cd01335">
    <property type="entry name" value="Radical_SAM"/>
    <property type="match status" value="1"/>
</dbReference>
<dbReference type="InterPro" id="IPR007197">
    <property type="entry name" value="rSAM"/>
</dbReference>
<evidence type="ECO:0000256" key="4">
    <source>
        <dbReference type="ARBA" id="ARBA00022485"/>
    </source>
</evidence>
<evidence type="ECO:0000256" key="10">
    <source>
        <dbReference type="ARBA" id="ARBA00048974"/>
    </source>
</evidence>
<dbReference type="GO" id="GO:0051539">
    <property type="term" value="F:4 iron, 4 sulfur cluster binding"/>
    <property type="evidence" value="ECO:0007669"/>
    <property type="project" value="UniProtKB-KW"/>
</dbReference>
<dbReference type="SFLD" id="SFLDF00294">
    <property type="entry name" value="7_8-didemethyl-8-hydroxy-5-dea"/>
    <property type="match status" value="1"/>
</dbReference>
<comment type="caution">
    <text evidence="12">The sequence shown here is derived from an EMBL/GenBank/DDBJ whole genome shotgun (WGS) entry which is preliminary data.</text>
</comment>
<feature type="domain" description="Radical SAM core" evidence="11">
    <location>
        <begin position="5"/>
        <end position="233"/>
    </location>
</feature>
<evidence type="ECO:0000256" key="2">
    <source>
        <dbReference type="ARBA" id="ARBA00004712"/>
    </source>
</evidence>
<dbReference type="SFLD" id="SFLDG01064">
    <property type="entry name" value="F420__menaquinone_cofactor_bio"/>
    <property type="match status" value="1"/>
</dbReference>
<dbReference type="GO" id="GO:0046872">
    <property type="term" value="F:metal ion binding"/>
    <property type="evidence" value="ECO:0007669"/>
    <property type="project" value="UniProtKB-KW"/>
</dbReference>
<evidence type="ECO:0000256" key="1">
    <source>
        <dbReference type="ARBA" id="ARBA00001966"/>
    </source>
</evidence>
<keyword evidence="6" id="KW-0479">Metal-binding</keyword>
<dbReference type="AlphaFoldDB" id="A0A1F7SKP1"/>
<comment type="catalytic activity">
    <reaction evidence="10">
        <text>5-amino-5-(4-hydroxybenzyl)-6-(D-ribitylimino)-5,6-dihydrouracil + S-adenosyl-L-methionine = 7,8-didemethyl-8-hydroxy-5-deazariboflavin + 5'-deoxyadenosine + L-methionine + NH4(+) + H(+)</text>
        <dbReference type="Rhea" id="RHEA:55204"/>
        <dbReference type="ChEBI" id="CHEBI:15378"/>
        <dbReference type="ChEBI" id="CHEBI:17319"/>
        <dbReference type="ChEBI" id="CHEBI:28938"/>
        <dbReference type="ChEBI" id="CHEBI:57844"/>
        <dbReference type="ChEBI" id="CHEBI:59789"/>
        <dbReference type="ChEBI" id="CHEBI:59904"/>
        <dbReference type="ChEBI" id="CHEBI:85936"/>
        <dbReference type="EC" id="4.3.1.32"/>
    </reaction>
</comment>
<comment type="cofactor">
    <cofactor evidence="1">
        <name>[4Fe-4S] cluster</name>
        <dbReference type="ChEBI" id="CHEBI:49883"/>
    </cofactor>
</comment>
<dbReference type="SMART" id="SM00729">
    <property type="entry name" value="Elp3"/>
    <property type="match status" value="1"/>
</dbReference>
<evidence type="ECO:0000256" key="8">
    <source>
        <dbReference type="ARBA" id="ARBA00023014"/>
    </source>
</evidence>
<sequence>MEQIITYSKSYTLILTHSCANLCLYCGFRKKDEGIILFPEAEEILKTAKEKGHWEILVMSGENPQKIPKVSRQLKTLGYNSFAEYAANISKLILKKHLLPHTNIGVLPFEDLNILKKYNASMGLMLENINSVFGKAVHPQKNIKERLRVIEDAGRLQIPFTTGILIGIGENQKDRINSLKEIINLHSRYNHIQEIIIQNFVPNTGSKIRISEQVKEEEYKELFDFVRDNSDIPVQIPQNLNIDYLKMIELGVSDIGGISEGKDHVNPDSPWENVEEISKRLYSLGHKLTGRLPVYKKYYNLGWYSEEVGKIIEKYLQNEEFDYYKSPFTPLY</sequence>
<dbReference type="EMBL" id="MGDI01000014">
    <property type="protein sequence ID" value="OGL54333.1"/>
    <property type="molecule type" value="Genomic_DNA"/>
</dbReference>
<dbReference type="SFLD" id="SFLDS00029">
    <property type="entry name" value="Radical_SAM"/>
    <property type="match status" value="1"/>
</dbReference>
<evidence type="ECO:0000313" key="12">
    <source>
        <dbReference type="EMBL" id="OGL54333.1"/>
    </source>
</evidence>
<dbReference type="PANTHER" id="PTHR43076">
    <property type="entry name" value="FO SYNTHASE (COFH)"/>
    <property type="match status" value="1"/>
</dbReference>
<dbReference type="PROSITE" id="PS51918">
    <property type="entry name" value="RADICAL_SAM"/>
    <property type="match status" value="1"/>
</dbReference>
<evidence type="ECO:0000256" key="3">
    <source>
        <dbReference type="ARBA" id="ARBA00012126"/>
    </source>
</evidence>
<keyword evidence="5" id="KW-0949">S-adenosyl-L-methionine</keyword>
<evidence type="ECO:0000256" key="7">
    <source>
        <dbReference type="ARBA" id="ARBA00023004"/>
    </source>
</evidence>
<dbReference type="GO" id="GO:0044689">
    <property type="term" value="F:7,8-didemethyl-8-hydroxy-5-deazariboflavin synthase activity"/>
    <property type="evidence" value="ECO:0007669"/>
    <property type="project" value="UniProtKB-EC"/>
</dbReference>
<dbReference type="InterPro" id="IPR006638">
    <property type="entry name" value="Elp3/MiaA/NifB-like_rSAM"/>
</dbReference>
<evidence type="ECO:0000256" key="6">
    <source>
        <dbReference type="ARBA" id="ARBA00022723"/>
    </source>
</evidence>
<evidence type="ECO:0000256" key="5">
    <source>
        <dbReference type="ARBA" id="ARBA00022691"/>
    </source>
</evidence>
<dbReference type="GO" id="GO:0016765">
    <property type="term" value="F:transferase activity, transferring alkyl or aryl (other than methyl) groups"/>
    <property type="evidence" value="ECO:0007669"/>
    <property type="project" value="InterPro"/>
</dbReference>
<evidence type="ECO:0000256" key="9">
    <source>
        <dbReference type="ARBA" id="ARBA00023239"/>
    </source>
</evidence>
<dbReference type="InterPro" id="IPR058240">
    <property type="entry name" value="rSAM_sf"/>
</dbReference>
<dbReference type="InterPro" id="IPR013785">
    <property type="entry name" value="Aldolase_TIM"/>
</dbReference>
<keyword evidence="7" id="KW-0408">Iron</keyword>
<comment type="pathway">
    <text evidence="2">Cofactor biosynthesis; coenzyme F0 biosynthesis.</text>
</comment>
<organism evidence="12 13">
    <name type="scientific">Candidatus Schekmanbacteria bacterium RIFCSPLOWO2_12_FULL_38_15</name>
    <dbReference type="NCBI Taxonomy" id="1817883"/>
    <lineage>
        <taxon>Bacteria</taxon>
        <taxon>Candidatus Schekmaniibacteriota</taxon>
    </lineage>
</organism>
<gene>
    <name evidence="12" type="ORF">A3G31_12045</name>
</gene>
<keyword evidence="4" id="KW-0004">4Fe-4S</keyword>
<dbReference type="NCBIfam" id="TIGR03550">
    <property type="entry name" value="F420_cofG"/>
    <property type="match status" value="1"/>
</dbReference>
<dbReference type="EC" id="4.3.1.32" evidence="3"/>
<dbReference type="HAMAP" id="MF_01611">
    <property type="entry name" value="FO_synth_sub1"/>
    <property type="match status" value="1"/>
</dbReference>
<dbReference type="NCBIfam" id="NF004884">
    <property type="entry name" value="PRK06245.1"/>
    <property type="match status" value="1"/>
</dbReference>
<dbReference type="Gene3D" id="3.20.20.70">
    <property type="entry name" value="Aldolase class I"/>
    <property type="match status" value="1"/>
</dbReference>
<keyword evidence="8" id="KW-0411">Iron-sulfur</keyword>